<evidence type="ECO:0000313" key="2">
    <source>
        <dbReference type="Proteomes" id="UP000094043"/>
    </source>
</evidence>
<dbReference type="KEGG" id="cdep:91087842"/>
<evidence type="ECO:0000313" key="1">
    <source>
        <dbReference type="EMBL" id="WVN88422.1"/>
    </source>
</evidence>
<reference evidence="1" key="2">
    <citation type="journal article" date="2022" name="Elife">
        <title>Obligate sexual reproduction of a homothallic fungus closely related to the Cryptococcus pathogenic species complex.</title>
        <authorList>
            <person name="Passer A.R."/>
            <person name="Clancey S.A."/>
            <person name="Shea T."/>
            <person name="David-Palma M."/>
            <person name="Averette A.F."/>
            <person name="Boekhout T."/>
            <person name="Porcel B.M."/>
            <person name="Nowrousian M."/>
            <person name="Cuomo C.A."/>
            <person name="Sun S."/>
            <person name="Heitman J."/>
            <person name="Coelho M.A."/>
        </authorList>
    </citation>
    <scope>NUCLEOTIDE SEQUENCE</scope>
    <source>
        <strain evidence="1">CBS 7841</strain>
    </source>
</reference>
<proteinExistence type="predicted"/>
<accession>A0AAJ8JU68</accession>
<dbReference type="AlphaFoldDB" id="A0AAJ8JU68"/>
<dbReference type="RefSeq" id="XP_066069122.1">
    <property type="nucleotide sequence ID" value="XM_066213025.1"/>
</dbReference>
<organism evidence="1 2">
    <name type="scientific">Cryptococcus depauperatus CBS 7841</name>
    <dbReference type="NCBI Taxonomy" id="1295531"/>
    <lineage>
        <taxon>Eukaryota</taxon>
        <taxon>Fungi</taxon>
        <taxon>Dikarya</taxon>
        <taxon>Basidiomycota</taxon>
        <taxon>Agaricomycotina</taxon>
        <taxon>Tremellomycetes</taxon>
        <taxon>Tremellales</taxon>
        <taxon>Cryptococcaceae</taxon>
        <taxon>Cryptococcus</taxon>
    </lineage>
</organism>
<reference evidence="1" key="3">
    <citation type="submission" date="2024-01" db="EMBL/GenBank/DDBJ databases">
        <authorList>
            <person name="Coelho M.A."/>
            <person name="David-Palma M."/>
            <person name="Shea T."/>
            <person name="Sun S."/>
            <person name="Cuomo C.A."/>
            <person name="Heitman J."/>
        </authorList>
    </citation>
    <scope>NUCLEOTIDE SEQUENCE</scope>
    <source>
        <strain evidence="1">CBS 7841</strain>
    </source>
</reference>
<sequence>MNVNISLASLNVIEKEDEHLWWRRQISAQICFRQQLHNLEVWNISISRFICKLGTLGDSAATLSLRLPKTVMLGVRF</sequence>
<dbReference type="Proteomes" id="UP000094043">
    <property type="component" value="Chromosome 4"/>
</dbReference>
<dbReference type="GeneID" id="91087842"/>
<protein>
    <submittedName>
        <fullName evidence="1">Uncharacterized protein</fullName>
    </submittedName>
</protein>
<gene>
    <name evidence="1" type="ORF">L203_103631</name>
</gene>
<reference evidence="1" key="1">
    <citation type="submission" date="2016-06" db="EMBL/GenBank/DDBJ databases">
        <authorList>
            <person name="Cuomo C."/>
            <person name="Litvintseva A."/>
            <person name="Heitman J."/>
            <person name="Chen Y."/>
            <person name="Sun S."/>
            <person name="Springer D."/>
            <person name="Dromer F."/>
            <person name="Young S."/>
            <person name="Zeng Q."/>
            <person name="Chapman S."/>
            <person name="Gujja S."/>
            <person name="Saif S."/>
            <person name="Birren B."/>
        </authorList>
    </citation>
    <scope>NUCLEOTIDE SEQUENCE</scope>
    <source>
        <strain evidence="1">CBS 7841</strain>
    </source>
</reference>
<dbReference type="EMBL" id="CP143787">
    <property type="protein sequence ID" value="WVN88422.1"/>
    <property type="molecule type" value="Genomic_DNA"/>
</dbReference>
<name>A0AAJ8JU68_9TREE</name>
<keyword evidence="2" id="KW-1185">Reference proteome</keyword>